<organism evidence="2 3">
    <name type="scientific">Aaosphaeria arxii CBS 175.79</name>
    <dbReference type="NCBI Taxonomy" id="1450172"/>
    <lineage>
        <taxon>Eukaryota</taxon>
        <taxon>Fungi</taxon>
        <taxon>Dikarya</taxon>
        <taxon>Ascomycota</taxon>
        <taxon>Pezizomycotina</taxon>
        <taxon>Dothideomycetes</taxon>
        <taxon>Pleosporomycetidae</taxon>
        <taxon>Pleosporales</taxon>
        <taxon>Pleosporales incertae sedis</taxon>
        <taxon>Aaosphaeria</taxon>
    </lineage>
</organism>
<name>A0A6A5XJY3_9PLEO</name>
<gene>
    <name evidence="2" type="ORF">BU24DRAFT_231261</name>
</gene>
<protein>
    <submittedName>
        <fullName evidence="2">Uncharacterized protein</fullName>
    </submittedName>
</protein>
<keyword evidence="1" id="KW-0812">Transmembrane</keyword>
<dbReference type="EMBL" id="ML978071">
    <property type="protein sequence ID" value="KAF2013151.1"/>
    <property type="molecule type" value="Genomic_DNA"/>
</dbReference>
<keyword evidence="1" id="KW-1133">Transmembrane helix</keyword>
<feature type="transmembrane region" description="Helical" evidence="1">
    <location>
        <begin position="21"/>
        <end position="49"/>
    </location>
</feature>
<dbReference type="AlphaFoldDB" id="A0A6A5XJY3"/>
<proteinExistence type="predicted"/>
<sequence>MTVRVGRIEQVIRLPYHARGWLCYALPLPLGLLVTSIIFFPPIGLLLVIPGNYERVVFFASTHPSKCPSPTVVLVSLSQSQSQCAGLSRQWPSSSSEEKGKWPVHSTRFFNRWLLLKNQRGTQPFGLAFTLTPKPNTSQQINHTHTNLLRYPPWILYIKDPVSLFFSPLQLTNIPL</sequence>
<accession>A0A6A5XJY3</accession>
<dbReference type="GeneID" id="54279570"/>
<evidence type="ECO:0000256" key="1">
    <source>
        <dbReference type="SAM" id="Phobius"/>
    </source>
</evidence>
<evidence type="ECO:0000313" key="3">
    <source>
        <dbReference type="Proteomes" id="UP000799778"/>
    </source>
</evidence>
<reference evidence="2" key="1">
    <citation type="journal article" date="2020" name="Stud. Mycol.">
        <title>101 Dothideomycetes genomes: a test case for predicting lifestyles and emergence of pathogens.</title>
        <authorList>
            <person name="Haridas S."/>
            <person name="Albert R."/>
            <person name="Binder M."/>
            <person name="Bloem J."/>
            <person name="Labutti K."/>
            <person name="Salamov A."/>
            <person name="Andreopoulos B."/>
            <person name="Baker S."/>
            <person name="Barry K."/>
            <person name="Bills G."/>
            <person name="Bluhm B."/>
            <person name="Cannon C."/>
            <person name="Castanera R."/>
            <person name="Culley D."/>
            <person name="Daum C."/>
            <person name="Ezra D."/>
            <person name="Gonzalez J."/>
            <person name="Henrissat B."/>
            <person name="Kuo A."/>
            <person name="Liang C."/>
            <person name="Lipzen A."/>
            <person name="Lutzoni F."/>
            <person name="Magnuson J."/>
            <person name="Mondo S."/>
            <person name="Nolan M."/>
            <person name="Ohm R."/>
            <person name="Pangilinan J."/>
            <person name="Park H.-J."/>
            <person name="Ramirez L."/>
            <person name="Alfaro M."/>
            <person name="Sun H."/>
            <person name="Tritt A."/>
            <person name="Yoshinaga Y."/>
            <person name="Zwiers L.-H."/>
            <person name="Turgeon B."/>
            <person name="Goodwin S."/>
            <person name="Spatafora J."/>
            <person name="Crous P."/>
            <person name="Grigoriev I."/>
        </authorList>
    </citation>
    <scope>NUCLEOTIDE SEQUENCE</scope>
    <source>
        <strain evidence="2">CBS 175.79</strain>
    </source>
</reference>
<dbReference type="Proteomes" id="UP000799778">
    <property type="component" value="Unassembled WGS sequence"/>
</dbReference>
<dbReference type="RefSeq" id="XP_033381490.1">
    <property type="nucleotide sequence ID" value="XM_033522173.1"/>
</dbReference>
<evidence type="ECO:0000313" key="2">
    <source>
        <dbReference type="EMBL" id="KAF2013151.1"/>
    </source>
</evidence>
<keyword evidence="1" id="KW-0472">Membrane</keyword>
<keyword evidence="3" id="KW-1185">Reference proteome</keyword>